<sequence>MTATKELLPRVETFPIGEVVGVPAALDDVIGVLQLRTLADTGRLAMAGPLFGMVLNDGTSPFVFSVEESEDDGASDAYAGIDIRVAEAAVSSVTVAPGGRVVFSIEPSEITTANVYLRFKATAAEKYGEMAIAAWHGDLQRWESRATA</sequence>
<gene>
    <name evidence="1" type="ORF">LCGC14_2249850</name>
</gene>
<protein>
    <submittedName>
        <fullName evidence="1">Uncharacterized protein</fullName>
    </submittedName>
</protein>
<dbReference type="AlphaFoldDB" id="A0A0F9FXX1"/>
<name>A0A0F9FXX1_9ZZZZ</name>
<accession>A0A0F9FXX1</accession>
<proteinExistence type="predicted"/>
<evidence type="ECO:0000313" key="1">
    <source>
        <dbReference type="EMBL" id="KKL55992.1"/>
    </source>
</evidence>
<organism evidence="1">
    <name type="scientific">marine sediment metagenome</name>
    <dbReference type="NCBI Taxonomy" id="412755"/>
    <lineage>
        <taxon>unclassified sequences</taxon>
        <taxon>metagenomes</taxon>
        <taxon>ecological metagenomes</taxon>
    </lineage>
</organism>
<comment type="caution">
    <text evidence="1">The sequence shown here is derived from an EMBL/GenBank/DDBJ whole genome shotgun (WGS) entry which is preliminary data.</text>
</comment>
<dbReference type="EMBL" id="LAZR01030643">
    <property type="protein sequence ID" value="KKL55992.1"/>
    <property type="molecule type" value="Genomic_DNA"/>
</dbReference>
<reference evidence="1" key="1">
    <citation type="journal article" date="2015" name="Nature">
        <title>Complex archaea that bridge the gap between prokaryotes and eukaryotes.</title>
        <authorList>
            <person name="Spang A."/>
            <person name="Saw J.H."/>
            <person name="Jorgensen S.L."/>
            <person name="Zaremba-Niedzwiedzka K."/>
            <person name="Martijn J."/>
            <person name="Lind A.E."/>
            <person name="van Eijk R."/>
            <person name="Schleper C."/>
            <person name="Guy L."/>
            <person name="Ettema T.J."/>
        </authorList>
    </citation>
    <scope>NUCLEOTIDE SEQUENCE</scope>
</reference>